<dbReference type="Proteomes" id="UP000583556">
    <property type="component" value="Unassembled WGS sequence"/>
</dbReference>
<evidence type="ECO:0000313" key="11">
    <source>
        <dbReference type="EMBL" id="NML95763.1"/>
    </source>
</evidence>
<evidence type="ECO:0000256" key="3">
    <source>
        <dbReference type="ARBA" id="ARBA00016337"/>
    </source>
</evidence>
<evidence type="ECO:0000313" key="12">
    <source>
        <dbReference type="Proteomes" id="UP000583556"/>
    </source>
</evidence>
<organism evidence="11 12">
    <name type="scientific">Novosphingobium olei</name>
    <dbReference type="NCBI Taxonomy" id="2728851"/>
    <lineage>
        <taxon>Bacteria</taxon>
        <taxon>Pseudomonadati</taxon>
        <taxon>Pseudomonadota</taxon>
        <taxon>Alphaproteobacteria</taxon>
        <taxon>Sphingomonadales</taxon>
        <taxon>Sphingomonadaceae</taxon>
        <taxon>Novosphingobium</taxon>
    </lineage>
</organism>
<dbReference type="PANTHER" id="PTHR30040:SF2">
    <property type="entry name" value="FAD:PROTEIN FMN TRANSFERASE"/>
    <property type="match status" value="1"/>
</dbReference>
<reference evidence="11 12" key="1">
    <citation type="submission" date="2020-04" db="EMBL/GenBank/DDBJ databases">
        <title>Novosphingobium sp. TW-4 isolated from soil.</title>
        <authorList>
            <person name="Dahal R.H."/>
            <person name="Chaudhary D.K."/>
        </authorList>
    </citation>
    <scope>NUCLEOTIDE SEQUENCE [LARGE SCALE GENOMIC DNA]</scope>
    <source>
        <strain evidence="11 12">TW-4</strain>
    </source>
</reference>
<dbReference type="InterPro" id="IPR003374">
    <property type="entry name" value="ApbE-like_sf"/>
</dbReference>
<dbReference type="Pfam" id="PF02424">
    <property type="entry name" value="ApbE"/>
    <property type="match status" value="1"/>
</dbReference>
<comment type="cofactor">
    <cofactor evidence="1">
        <name>Mg(2+)</name>
        <dbReference type="ChEBI" id="CHEBI:18420"/>
    </cofactor>
</comment>
<sequence>MLSRCRPLLGTFVEITVPDGAEIAIAAAFAAVSHVQERMSFHEETSDLAAMRRAPPGDKVAVSAETVAVLSAALAFYRQSDGLFDITIGSDLVRDGFLPRPPGSLPGRCRGTSADIEIVDELHVRCHAPMLIDLGGIAKGYAVDQAVRALQAQGVIAGLVNAGGDMRMFGHEEWPIMLRDGDGRMREHLSLANCAIASSANLRDRRWRLGRWRTPHIGVNRAPVVARGRTTIVAPDCMTADAMTKIAMADRALAYALLASLSGQLFSERQRGAQH</sequence>
<evidence type="ECO:0000256" key="1">
    <source>
        <dbReference type="ARBA" id="ARBA00001946"/>
    </source>
</evidence>
<proteinExistence type="predicted"/>
<name>A0A7Y0BSQ3_9SPHN</name>
<evidence type="ECO:0000256" key="5">
    <source>
        <dbReference type="ARBA" id="ARBA00022679"/>
    </source>
</evidence>
<comment type="catalytic activity">
    <reaction evidence="10">
        <text>L-threonyl-[protein] + FAD = FMN-L-threonyl-[protein] + AMP + H(+)</text>
        <dbReference type="Rhea" id="RHEA:36847"/>
        <dbReference type="Rhea" id="RHEA-COMP:11060"/>
        <dbReference type="Rhea" id="RHEA-COMP:11061"/>
        <dbReference type="ChEBI" id="CHEBI:15378"/>
        <dbReference type="ChEBI" id="CHEBI:30013"/>
        <dbReference type="ChEBI" id="CHEBI:57692"/>
        <dbReference type="ChEBI" id="CHEBI:74257"/>
        <dbReference type="ChEBI" id="CHEBI:456215"/>
        <dbReference type="EC" id="2.7.1.180"/>
    </reaction>
</comment>
<accession>A0A7Y0BSQ3</accession>
<dbReference type="EMBL" id="JABBGM010000012">
    <property type="protein sequence ID" value="NML95763.1"/>
    <property type="molecule type" value="Genomic_DNA"/>
</dbReference>
<gene>
    <name evidence="11" type="ORF">HHL27_18985</name>
</gene>
<evidence type="ECO:0000256" key="2">
    <source>
        <dbReference type="ARBA" id="ARBA00011955"/>
    </source>
</evidence>
<evidence type="ECO:0000256" key="6">
    <source>
        <dbReference type="ARBA" id="ARBA00022723"/>
    </source>
</evidence>
<dbReference type="RefSeq" id="WP_169494966.1">
    <property type="nucleotide sequence ID" value="NZ_JABBGM010000012.1"/>
</dbReference>
<dbReference type="GO" id="GO:0016740">
    <property type="term" value="F:transferase activity"/>
    <property type="evidence" value="ECO:0007669"/>
    <property type="project" value="UniProtKB-KW"/>
</dbReference>
<keyword evidence="5 11" id="KW-0808">Transferase</keyword>
<comment type="caution">
    <text evidence="11">The sequence shown here is derived from an EMBL/GenBank/DDBJ whole genome shotgun (WGS) entry which is preliminary data.</text>
</comment>
<dbReference type="SUPFAM" id="SSF143631">
    <property type="entry name" value="ApbE-like"/>
    <property type="match status" value="1"/>
</dbReference>
<evidence type="ECO:0000256" key="4">
    <source>
        <dbReference type="ARBA" id="ARBA00022630"/>
    </source>
</evidence>
<evidence type="ECO:0000256" key="9">
    <source>
        <dbReference type="ARBA" id="ARBA00031306"/>
    </source>
</evidence>
<keyword evidence="12" id="KW-1185">Reference proteome</keyword>
<dbReference type="InterPro" id="IPR024932">
    <property type="entry name" value="ApbE"/>
</dbReference>
<dbReference type="AlphaFoldDB" id="A0A7Y0BSQ3"/>
<keyword evidence="6" id="KW-0479">Metal-binding</keyword>
<keyword evidence="8" id="KW-0460">Magnesium</keyword>
<dbReference type="GO" id="GO:0046872">
    <property type="term" value="F:metal ion binding"/>
    <property type="evidence" value="ECO:0007669"/>
    <property type="project" value="UniProtKB-KW"/>
</dbReference>
<evidence type="ECO:0000256" key="8">
    <source>
        <dbReference type="ARBA" id="ARBA00022842"/>
    </source>
</evidence>
<evidence type="ECO:0000256" key="7">
    <source>
        <dbReference type="ARBA" id="ARBA00022827"/>
    </source>
</evidence>
<evidence type="ECO:0000256" key="10">
    <source>
        <dbReference type="ARBA" id="ARBA00048540"/>
    </source>
</evidence>
<keyword evidence="7" id="KW-0274">FAD</keyword>
<dbReference type="EC" id="2.7.1.180" evidence="2"/>
<dbReference type="Gene3D" id="3.10.520.10">
    <property type="entry name" value="ApbE-like domains"/>
    <property type="match status" value="1"/>
</dbReference>
<dbReference type="PANTHER" id="PTHR30040">
    <property type="entry name" value="THIAMINE BIOSYNTHESIS LIPOPROTEIN APBE"/>
    <property type="match status" value="1"/>
</dbReference>
<keyword evidence="4" id="KW-0285">Flavoprotein</keyword>
<protein>
    <recommendedName>
        <fullName evidence="3">FAD:protein FMN transferase</fullName>
        <ecNumber evidence="2">2.7.1.180</ecNumber>
    </recommendedName>
    <alternativeName>
        <fullName evidence="9">Flavin transferase</fullName>
    </alternativeName>
</protein>